<feature type="compositionally biased region" description="Low complexity" evidence="1">
    <location>
        <begin position="48"/>
        <end position="59"/>
    </location>
</feature>
<feature type="region of interest" description="Disordered" evidence="1">
    <location>
        <begin position="1"/>
        <end position="180"/>
    </location>
</feature>
<dbReference type="EMBL" id="JAERRJ010000004">
    <property type="protein sequence ID" value="MBL1074992.1"/>
    <property type="molecule type" value="Genomic_DNA"/>
</dbReference>
<evidence type="ECO:0000313" key="3">
    <source>
        <dbReference type="Proteomes" id="UP000602198"/>
    </source>
</evidence>
<feature type="compositionally biased region" description="Basic and acidic residues" evidence="1">
    <location>
        <begin position="60"/>
        <end position="71"/>
    </location>
</feature>
<feature type="compositionally biased region" description="Polar residues" evidence="1">
    <location>
        <begin position="22"/>
        <end position="41"/>
    </location>
</feature>
<proteinExistence type="predicted"/>
<evidence type="ECO:0000313" key="2">
    <source>
        <dbReference type="EMBL" id="MBL1074992.1"/>
    </source>
</evidence>
<evidence type="ECO:0000256" key="1">
    <source>
        <dbReference type="SAM" id="MobiDB-lite"/>
    </source>
</evidence>
<dbReference type="Proteomes" id="UP000602198">
    <property type="component" value="Unassembled WGS sequence"/>
</dbReference>
<feature type="compositionally biased region" description="Polar residues" evidence="1">
    <location>
        <begin position="73"/>
        <end position="99"/>
    </location>
</feature>
<keyword evidence="3" id="KW-1185">Reference proteome</keyword>
<protein>
    <submittedName>
        <fullName evidence="2">Uncharacterized protein</fullName>
    </submittedName>
</protein>
<name>A0ABS1M2V7_9NOCA</name>
<reference evidence="2 3" key="1">
    <citation type="submission" date="2021-01" db="EMBL/GenBank/DDBJ databases">
        <title>WGS of actinomycetes isolated from Thailand.</title>
        <authorList>
            <person name="Thawai C."/>
        </authorList>
    </citation>
    <scope>NUCLEOTIDE SEQUENCE [LARGE SCALE GENOMIC DNA]</scope>
    <source>
        <strain evidence="2 3">LPG 2</strain>
    </source>
</reference>
<feature type="compositionally biased region" description="Low complexity" evidence="1">
    <location>
        <begin position="111"/>
        <end position="165"/>
    </location>
</feature>
<gene>
    <name evidence="2" type="ORF">JK358_11365</name>
</gene>
<organism evidence="2 3">
    <name type="scientific">Nocardia acididurans</name>
    <dbReference type="NCBI Taxonomy" id="2802282"/>
    <lineage>
        <taxon>Bacteria</taxon>
        <taxon>Bacillati</taxon>
        <taxon>Actinomycetota</taxon>
        <taxon>Actinomycetes</taxon>
        <taxon>Mycobacteriales</taxon>
        <taxon>Nocardiaceae</taxon>
        <taxon>Nocardia</taxon>
    </lineage>
</organism>
<sequence length="353" mass="35994">MTLFSTPANAAPADPGAVPAQNDENTTAPKQSEAPNGTENDGQGGQNQPGQPGVTTPGKPETEPKTNEAEPKPNSNEPKTNENQPAGDQPKNSRPTQPGVTVPRVAPLPVPGQTVQVGQTGEQNAGQQNAGQQNPQAGQQDQAGQQNQQAGQQTQNGQQTPQTGAGQPGTGNGAQTDPSLNTLTDEVVTEAPQQPRWQAPVLDAAPTAPVVEMTGPHSELGLSVDGGTLLGGWAANTHHFSNLDGYVGTIGYTTPGGLGAAGMSLDYTVTNSIKVTAFATTGTDENRTLEFILDTTVANAVKADTENFIRLLPGGATILEAAGQIGKLPAGELPAQTVDLGGVTTQMGGSVQN</sequence>
<accession>A0ABS1M2V7</accession>
<comment type="caution">
    <text evidence="2">The sequence shown here is derived from an EMBL/GenBank/DDBJ whole genome shotgun (WGS) entry which is preliminary data.</text>
</comment>